<evidence type="ECO:0000313" key="2">
    <source>
        <dbReference type="EMBL" id="TGM07188.1"/>
    </source>
</evidence>
<name>A0A5F2BNQ5_9LEPT</name>
<evidence type="ECO:0008006" key="4">
    <source>
        <dbReference type="Google" id="ProtNLM"/>
    </source>
</evidence>
<protein>
    <recommendedName>
        <fullName evidence="4">Cell envelope integrity protein CreD</fullName>
    </recommendedName>
</protein>
<feature type="transmembrane region" description="Helical" evidence="1">
    <location>
        <begin position="23"/>
        <end position="41"/>
    </location>
</feature>
<feature type="transmembrane region" description="Helical" evidence="1">
    <location>
        <begin position="101"/>
        <end position="120"/>
    </location>
</feature>
<sequence length="158" mass="18667">MRYKVLRIIPIEFQYFPVRSSKYGELFLLLTFITYFFIEVYKKVRLHFIQYLLLGFAVLLFYIMLLSLTEHIPFNLAYWIASSLILGLVTLYSRAFFKGEFVFIIAGGTIFVFYLFFFALLQLEDFALLVGTFGLFVLLAVAMYFTRRIQELESDKDS</sequence>
<feature type="transmembrane region" description="Helical" evidence="1">
    <location>
        <begin position="48"/>
        <end position="68"/>
    </location>
</feature>
<evidence type="ECO:0000313" key="3">
    <source>
        <dbReference type="Proteomes" id="UP000298429"/>
    </source>
</evidence>
<dbReference type="PANTHER" id="PTHR30092:SF0">
    <property type="entry name" value="INNER MEMBRANE PROTEIN CRED"/>
    <property type="match status" value="1"/>
</dbReference>
<gene>
    <name evidence="2" type="ORF">EHQ76_04995</name>
</gene>
<dbReference type="AlphaFoldDB" id="A0A5F2BNQ5"/>
<evidence type="ECO:0000256" key="1">
    <source>
        <dbReference type="SAM" id="Phobius"/>
    </source>
</evidence>
<dbReference type="Pfam" id="PF06123">
    <property type="entry name" value="CreD"/>
    <property type="match status" value="1"/>
</dbReference>
<accession>A0A5F2BNQ5</accession>
<dbReference type="InterPro" id="IPR010364">
    <property type="entry name" value="Uncharacterised_IM_CreD"/>
</dbReference>
<dbReference type="PANTHER" id="PTHR30092">
    <property type="entry name" value="INNER MEMBRANE PROTEIN CRED"/>
    <property type="match status" value="1"/>
</dbReference>
<comment type="caution">
    <text evidence="2">The sequence shown here is derived from an EMBL/GenBank/DDBJ whole genome shotgun (WGS) entry which is preliminary data.</text>
</comment>
<proteinExistence type="predicted"/>
<dbReference type="GO" id="GO:0005886">
    <property type="term" value="C:plasma membrane"/>
    <property type="evidence" value="ECO:0007669"/>
    <property type="project" value="TreeGrafter"/>
</dbReference>
<feature type="transmembrane region" description="Helical" evidence="1">
    <location>
        <begin position="126"/>
        <end position="146"/>
    </location>
</feature>
<dbReference type="EMBL" id="RQGN01000026">
    <property type="protein sequence ID" value="TGM07188.1"/>
    <property type="molecule type" value="Genomic_DNA"/>
</dbReference>
<keyword evidence="1" id="KW-0472">Membrane</keyword>
<dbReference type="OrthoDB" id="9791851at2"/>
<dbReference type="Proteomes" id="UP000298429">
    <property type="component" value="Unassembled WGS sequence"/>
</dbReference>
<organism evidence="2 3">
    <name type="scientific">Leptospira barantonii</name>
    <dbReference type="NCBI Taxonomy" id="2023184"/>
    <lineage>
        <taxon>Bacteria</taxon>
        <taxon>Pseudomonadati</taxon>
        <taxon>Spirochaetota</taxon>
        <taxon>Spirochaetia</taxon>
        <taxon>Leptospirales</taxon>
        <taxon>Leptospiraceae</taxon>
        <taxon>Leptospira</taxon>
    </lineage>
</organism>
<feature type="transmembrane region" description="Helical" evidence="1">
    <location>
        <begin position="74"/>
        <end position="92"/>
    </location>
</feature>
<keyword evidence="1" id="KW-0812">Transmembrane</keyword>
<keyword evidence="1" id="KW-1133">Transmembrane helix</keyword>
<reference evidence="2 3" key="1">
    <citation type="journal article" date="2019" name="PLoS Negl. Trop. Dis.">
        <title>Revisiting the worldwide diversity of Leptospira species in the environment.</title>
        <authorList>
            <person name="Vincent A.T."/>
            <person name="Schiettekatte O."/>
            <person name="Bourhy P."/>
            <person name="Veyrier F.J."/>
            <person name="Picardeau M."/>
        </authorList>
    </citation>
    <scope>NUCLEOTIDE SEQUENCE [LARGE SCALE GENOMIC DNA]</scope>
    <source>
        <strain evidence="2 3">201702444</strain>
    </source>
</reference>